<dbReference type="EMBL" id="ML119920">
    <property type="protein sequence ID" value="RPA71536.1"/>
    <property type="molecule type" value="Genomic_DNA"/>
</dbReference>
<evidence type="ECO:0000259" key="3">
    <source>
        <dbReference type="Pfam" id="PF20237"/>
    </source>
</evidence>
<feature type="compositionally biased region" description="Polar residues" evidence="1">
    <location>
        <begin position="40"/>
        <end position="51"/>
    </location>
</feature>
<evidence type="ECO:0000313" key="4">
    <source>
        <dbReference type="EMBL" id="RPA71536.1"/>
    </source>
</evidence>
<evidence type="ECO:0000256" key="2">
    <source>
        <dbReference type="SAM" id="Phobius"/>
    </source>
</evidence>
<feature type="compositionally biased region" description="Polar residues" evidence="1">
    <location>
        <begin position="13"/>
        <end position="30"/>
    </location>
</feature>
<sequence length="493" mass="55910">MAFPHYRDYDTPRQYTFSTSDSLSTSNTRRNSVEAGVRPQSLSHNGTSTSQRELRRSGPSSYFPSSRRGSQAPEAQRPNEDLRNPGVGRLDPPSVMTFQTNTISRHGSIVPQLLETPPELRHLKQPIQEHEYSTSSLDVQESEYQRDSPREFRLGGRRKPNRRHTVDLEAQVRFEDETPTRPQLNHMPATSGGGIGGSHGDGRKYSRGKSYSKAAIREEKRTVVTAEELEKGSLRDSTWLAAVISSDTKLAIFKNFEVLLAECLLYLQDRLSELEEEVWVMNETEAQMKGMNDGYFSEERAKAMKEVADVSKQYFKTLRTYQRVMLSRQPHHRDLKAFNHYRRIAHSHAQKYEPEEVIALVPRPDDVFEKLAAYDSPVMLFGRSYFKHDVLRIPRNPKKIKKPRDWTSTNSRSAKFARFFISFLAPLMTLVPIVALYYIQGDTNRLIGLICFTLAFSALLGISEASNSEVLAGSTGYAAVLVVFVGTGGFQSE</sequence>
<keyword evidence="2" id="KW-1133">Transmembrane helix</keyword>
<feature type="compositionally biased region" description="Polar residues" evidence="1">
    <location>
        <begin position="58"/>
        <end position="69"/>
    </location>
</feature>
<keyword evidence="2" id="KW-0472">Membrane</keyword>
<dbReference type="STRING" id="1160509.A0A3N4HEB2"/>
<accession>A0A3N4HEB2</accession>
<dbReference type="InterPro" id="IPR046529">
    <property type="entry name" value="DUF6594"/>
</dbReference>
<organism evidence="4 5">
    <name type="scientific">Ascobolus immersus RN42</name>
    <dbReference type="NCBI Taxonomy" id="1160509"/>
    <lineage>
        <taxon>Eukaryota</taxon>
        <taxon>Fungi</taxon>
        <taxon>Dikarya</taxon>
        <taxon>Ascomycota</taxon>
        <taxon>Pezizomycotina</taxon>
        <taxon>Pezizomycetes</taxon>
        <taxon>Pezizales</taxon>
        <taxon>Ascobolaceae</taxon>
        <taxon>Ascobolus</taxon>
    </lineage>
</organism>
<evidence type="ECO:0000313" key="5">
    <source>
        <dbReference type="Proteomes" id="UP000275078"/>
    </source>
</evidence>
<feature type="transmembrane region" description="Helical" evidence="2">
    <location>
        <begin position="446"/>
        <end position="465"/>
    </location>
</feature>
<feature type="compositionally biased region" description="Basic and acidic residues" evidence="1">
    <location>
        <begin position="1"/>
        <end position="11"/>
    </location>
</feature>
<proteinExistence type="predicted"/>
<feature type="transmembrane region" description="Helical" evidence="2">
    <location>
        <begin position="471"/>
        <end position="490"/>
    </location>
</feature>
<dbReference type="Pfam" id="PF20237">
    <property type="entry name" value="DUF6594"/>
    <property type="match status" value="1"/>
</dbReference>
<keyword evidence="5" id="KW-1185">Reference proteome</keyword>
<feature type="region of interest" description="Disordered" evidence="1">
    <location>
        <begin position="1"/>
        <end position="94"/>
    </location>
</feature>
<feature type="compositionally biased region" description="Basic and acidic residues" evidence="1">
    <location>
        <begin position="143"/>
        <end position="154"/>
    </location>
</feature>
<feature type="region of interest" description="Disordered" evidence="1">
    <location>
        <begin position="128"/>
        <end position="158"/>
    </location>
</feature>
<gene>
    <name evidence="4" type="ORF">BJ508DRAFT_315526</name>
</gene>
<protein>
    <recommendedName>
        <fullName evidence="3">DUF6594 domain-containing protein</fullName>
    </recommendedName>
</protein>
<dbReference type="PANTHER" id="PTHR34502">
    <property type="entry name" value="DUF6594 DOMAIN-CONTAINING PROTEIN-RELATED"/>
    <property type="match status" value="1"/>
</dbReference>
<evidence type="ECO:0000256" key="1">
    <source>
        <dbReference type="SAM" id="MobiDB-lite"/>
    </source>
</evidence>
<dbReference type="PANTHER" id="PTHR34502:SF5">
    <property type="entry name" value="DUF6594 DOMAIN-CONTAINING PROTEIN"/>
    <property type="match status" value="1"/>
</dbReference>
<dbReference type="OrthoDB" id="3533814at2759"/>
<dbReference type="Proteomes" id="UP000275078">
    <property type="component" value="Unassembled WGS sequence"/>
</dbReference>
<name>A0A3N4HEB2_ASCIM</name>
<dbReference type="AlphaFoldDB" id="A0A3N4HEB2"/>
<feature type="domain" description="DUF6594" evidence="3">
    <location>
        <begin position="240"/>
        <end position="482"/>
    </location>
</feature>
<feature type="region of interest" description="Disordered" evidence="1">
    <location>
        <begin position="175"/>
        <end position="211"/>
    </location>
</feature>
<reference evidence="4 5" key="1">
    <citation type="journal article" date="2018" name="Nat. Ecol. Evol.">
        <title>Pezizomycetes genomes reveal the molecular basis of ectomycorrhizal truffle lifestyle.</title>
        <authorList>
            <person name="Murat C."/>
            <person name="Payen T."/>
            <person name="Noel B."/>
            <person name="Kuo A."/>
            <person name="Morin E."/>
            <person name="Chen J."/>
            <person name="Kohler A."/>
            <person name="Krizsan K."/>
            <person name="Balestrini R."/>
            <person name="Da Silva C."/>
            <person name="Montanini B."/>
            <person name="Hainaut M."/>
            <person name="Levati E."/>
            <person name="Barry K.W."/>
            <person name="Belfiori B."/>
            <person name="Cichocki N."/>
            <person name="Clum A."/>
            <person name="Dockter R.B."/>
            <person name="Fauchery L."/>
            <person name="Guy J."/>
            <person name="Iotti M."/>
            <person name="Le Tacon F."/>
            <person name="Lindquist E.A."/>
            <person name="Lipzen A."/>
            <person name="Malagnac F."/>
            <person name="Mello A."/>
            <person name="Molinier V."/>
            <person name="Miyauchi S."/>
            <person name="Poulain J."/>
            <person name="Riccioni C."/>
            <person name="Rubini A."/>
            <person name="Sitrit Y."/>
            <person name="Splivallo R."/>
            <person name="Traeger S."/>
            <person name="Wang M."/>
            <person name="Zifcakova L."/>
            <person name="Wipf D."/>
            <person name="Zambonelli A."/>
            <person name="Paolocci F."/>
            <person name="Nowrousian M."/>
            <person name="Ottonello S."/>
            <person name="Baldrian P."/>
            <person name="Spatafora J.W."/>
            <person name="Henrissat B."/>
            <person name="Nagy L.G."/>
            <person name="Aury J.M."/>
            <person name="Wincker P."/>
            <person name="Grigoriev I.V."/>
            <person name="Bonfante P."/>
            <person name="Martin F.M."/>
        </authorList>
    </citation>
    <scope>NUCLEOTIDE SEQUENCE [LARGE SCALE GENOMIC DNA]</scope>
    <source>
        <strain evidence="4 5">RN42</strain>
    </source>
</reference>
<feature type="transmembrane region" description="Helical" evidence="2">
    <location>
        <begin position="419"/>
        <end position="439"/>
    </location>
</feature>
<keyword evidence="2" id="KW-0812">Transmembrane</keyword>